<dbReference type="STRING" id="1765967.BW247_01505"/>
<keyword evidence="2" id="KW-0175">Coiled coil</keyword>
<keyword evidence="5" id="KW-1185">Reference proteome</keyword>
<accession>A0A1P8UDP0</accession>
<keyword evidence="1" id="KW-0963">Cytoplasm</keyword>
<gene>
    <name evidence="1" type="primary">ubiJ</name>
    <name evidence="4" type="ORF">BW247_01505</name>
</gene>
<keyword evidence="1" id="KW-0831">Ubiquinone biosynthesis</keyword>
<dbReference type="AlphaFoldDB" id="A0A1P8UDP0"/>
<dbReference type="KEGG" id="afy:BW247_01505"/>
<comment type="similarity">
    <text evidence="1">Belongs to the UbiJ family.</text>
</comment>
<dbReference type="InterPro" id="IPR003033">
    <property type="entry name" value="SCP2_sterol-bd_dom"/>
</dbReference>
<dbReference type="GO" id="GO:0005737">
    <property type="term" value="C:cytoplasm"/>
    <property type="evidence" value="ECO:0007669"/>
    <property type="project" value="UniProtKB-SubCell"/>
</dbReference>
<evidence type="ECO:0000256" key="2">
    <source>
        <dbReference type="SAM" id="Coils"/>
    </source>
</evidence>
<reference evidence="4 5" key="1">
    <citation type="submission" date="2017-01" db="EMBL/GenBank/DDBJ databases">
        <title>Draft sequence of Acidihalobacter ferrooxidans strain DSM 14175 (strain V8).</title>
        <authorList>
            <person name="Khaleque H.N."/>
            <person name="Ramsay J.P."/>
            <person name="Murphy R.J.T."/>
            <person name="Kaksonen A.H."/>
            <person name="Boxall N.J."/>
            <person name="Watkin E.L.J."/>
        </authorList>
    </citation>
    <scope>NUCLEOTIDE SEQUENCE [LARGE SCALE GENOMIC DNA]</scope>
    <source>
        <strain evidence="4 5">V8</strain>
    </source>
</reference>
<dbReference type="Pfam" id="PF02036">
    <property type="entry name" value="SCP2"/>
    <property type="match status" value="1"/>
</dbReference>
<dbReference type="HAMAP" id="MF_02215">
    <property type="entry name" value="UbiJ"/>
    <property type="match status" value="1"/>
</dbReference>
<evidence type="ECO:0000313" key="4">
    <source>
        <dbReference type="EMBL" id="APZ41933.1"/>
    </source>
</evidence>
<dbReference type="RefSeq" id="WP_076835280.1">
    <property type="nucleotide sequence ID" value="NZ_CP019434.1"/>
</dbReference>
<evidence type="ECO:0000256" key="1">
    <source>
        <dbReference type="HAMAP-Rule" id="MF_02215"/>
    </source>
</evidence>
<proteinExistence type="inferred from homology"/>
<comment type="subcellular location">
    <subcellularLocation>
        <location evidence="1">Cytoplasm</location>
    </subcellularLocation>
</comment>
<dbReference type="SUPFAM" id="SSF55718">
    <property type="entry name" value="SCP-like"/>
    <property type="match status" value="1"/>
</dbReference>
<evidence type="ECO:0000259" key="3">
    <source>
        <dbReference type="Pfam" id="PF02036"/>
    </source>
</evidence>
<dbReference type="SUPFAM" id="SSF47226">
    <property type="entry name" value="Histidine-containing phosphotransfer domain, HPT domain"/>
    <property type="match status" value="1"/>
</dbReference>
<organism evidence="4 5">
    <name type="scientific">Acidihalobacter ferrooxydans</name>
    <dbReference type="NCBI Taxonomy" id="1765967"/>
    <lineage>
        <taxon>Bacteria</taxon>
        <taxon>Pseudomonadati</taxon>
        <taxon>Pseudomonadota</taxon>
        <taxon>Gammaproteobacteria</taxon>
        <taxon>Chromatiales</taxon>
        <taxon>Ectothiorhodospiraceae</taxon>
        <taxon>Acidihalobacter</taxon>
    </lineage>
</organism>
<dbReference type="EMBL" id="CP019434">
    <property type="protein sequence ID" value="APZ41933.1"/>
    <property type="molecule type" value="Genomic_DNA"/>
</dbReference>
<dbReference type="Proteomes" id="UP000243807">
    <property type="component" value="Chromosome"/>
</dbReference>
<dbReference type="UniPathway" id="UPA00232"/>
<dbReference type="OrthoDB" id="9796077at2"/>
<dbReference type="InterPro" id="IPR036527">
    <property type="entry name" value="SCP2_sterol-bd_dom_sf"/>
</dbReference>
<dbReference type="PANTHER" id="PTHR38693">
    <property type="entry name" value="UBIQUINONE BIOSYNTHESIS PROTEIN UBIJ"/>
    <property type="match status" value="1"/>
</dbReference>
<protein>
    <recommendedName>
        <fullName evidence="1">Ubiquinone biosynthesis accessory factor UbiJ</fullName>
    </recommendedName>
</protein>
<feature type="coiled-coil region" evidence="2">
    <location>
        <begin position="174"/>
        <end position="201"/>
    </location>
</feature>
<comment type="function">
    <text evidence="1">Required for ubiquinone (coenzyme Q) biosynthesis. Binds hydrophobic ubiquinone biosynthetic intermediates via its SCP2 domain and is essential for the stability of the Ubi complex. May constitute a docking platform where Ubi enzymes assemble and access their SCP2-bound polyprenyl substrates.</text>
</comment>
<dbReference type="PANTHER" id="PTHR38693:SF1">
    <property type="entry name" value="UBIQUINONE BIOSYNTHESIS ACCESSORY FACTOR UBIJ"/>
    <property type="match status" value="1"/>
</dbReference>
<dbReference type="InterPro" id="IPR038989">
    <property type="entry name" value="UbiJ"/>
</dbReference>
<dbReference type="InterPro" id="IPR036641">
    <property type="entry name" value="HPT_dom_sf"/>
</dbReference>
<dbReference type="Gene3D" id="1.20.120.160">
    <property type="entry name" value="HPT domain"/>
    <property type="match status" value="1"/>
</dbReference>
<comment type="pathway">
    <text evidence="1">Cofactor biosynthesis; ubiquinone biosynthesis.</text>
</comment>
<feature type="domain" description="SCP2" evidence="3">
    <location>
        <begin position="15"/>
        <end position="112"/>
    </location>
</feature>
<dbReference type="GO" id="GO:0006744">
    <property type="term" value="P:ubiquinone biosynthetic process"/>
    <property type="evidence" value="ECO:0007669"/>
    <property type="project" value="UniProtKB-UniRule"/>
</dbReference>
<dbReference type="GO" id="GO:0000160">
    <property type="term" value="P:phosphorelay signal transduction system"/>
    <property type="evidence" value="ECO:0007669"/>
    <property type="project" value="InterPro"/>
</dbReference>
<evidence type="ECO:0000313" key="5">
    <source>
        <dbReference type="Proteomes" id="UP000243807"/>
    </source>
</evidence>
<sequence>MNLPVALSAALETALNAYLTQDPEAAAGLERLDGRRVAVHLEGLDLHFVLAPQGARLHVCGSEEDAPDAVIRATPLALLRVALAEQPAAAMAGGEVRIDGDVETGERLWRVLRAVEFDWEELLSRYIGDPLAHTLGTRARALGARVRRNLAHAVEDLGDYLTEEARLSPARPELDDFLNAVDRLREDFDRLDARLARLEAGRRDAADKS</sequence>
<name>A0A1P8UDP0_9GAMM</name>